<dbReference type="EMBL" id="HBHT01039474">
    <property type="protein sequence ID" value="CAD9993732.1"/>
    <property type="molecule type" value="Transcribed_RNA"/>
</dbReference>
<organism evidence="2">
    <name type="scientific">Entomoneis paludosa</name>
    <dbReference type="NCBI Taxonomy" id="265537"/>
    <lineage>
        <taxon>Eukaryota</taxon>
        <taxon>Sar</taxon>
        <taxon>Stramenopiles</taxon>
        <taxon>Ochrophyta</taxon>
        <taxon>Bacillariophyta</taxon>
        <taxon>Bacillariophyceae</taxon>
        <taxon>Bacillariophycidae</taxon>
        <taxon>Entomoneidaceae</taxon>
        <taxon>Entomoneis</taxon>
    </lineage>
</organism>
<feature type="region of interest" description="Disordered" evidence="1">
    <location>
        <begin position="136"/>
        <end position="169"/>
    </location>
</feature>
<reference evidence="2" key="1">
    <citation type="submission" date="2021-01" db="EMBL/GenBank/DDBJ databases">
        <authorList>
            <person name="Corre E."/>
            <person name="Pelletier E."/>
            <person name="Niang G."/>
            <person name="Scheremetjew M."/>
            <person name="Finn R."/>
            <person name="Kale V."/>
            <person name="Holt S."/>
            <person name="Cochrane G."/>
            <person name="Meng A."/>
            <person name="Brown T."/>
            <person name="Cohen L."/>
        </authorList>
    </citation>
    <scope>NUCLEOTIDE SEQUENCE</scope>
    <source>
        <strain evidence="2">CCMP125</strain>
    </source>
</reference>
<name>A0A7S2YT06_9STRA</name>
<sequence>MNTTTTDAMNSLLVDSHHQVASEEPDERTDDITERRDEGERTDESFQQPRSQYTYRLFNHSHTRQRSDGETSSSNDAIWDQLMEIHLQSSEGRDDDMGAAAMQGHVHDSQEDDAVVIHRNLLRRRHVRKIQKARTAQLAASTAAGRPLATSPMQKKSPPRELPSINTKGTSASPCSFFGDRKPSHSPIRHCGAAAVRKLGVNGMTSHLSVMTVADESTDSSNASANQKHNHSNYPEISPVRCVKRRKLFTASRTADCVIMS</sequence>
<accession>A0A7S2YT06</accession>
<dbReference type="AlphaFoldDB" id="A0A7S2YT06"/>
<proteinExistence type="predicted"/>
<gene>
    <name evidence="2" type="ORF">APAL1065_LOCUS26517</name>
</gene>
<feature type="compositionally biased region" description="Basic and acidic residues" evidence="1">
    <location>
        <begin position="30"/>
        <end position="44"/>
    </location>
</feature>
<evidence type="ECO:0000313" key="2">
    <source>
        <dbReference type="EMBL" id="CAD9993732.1"/>
    </source>
</evidence>
<protein>
    <submittedName>
        <fullName evidence="2">Uncharacterized protein</fullName>
    </submittedName>
</protein>
<evidence type="ECO:0000256" key="1">
    <source>
        <dbReference type="SAM" id="MobiDB-lite"/>
    </source>
</evidence>
<feature type="region of interest" description="Disordered" evidence="1">
    <location>
        <begin position="1"/>
        <end position="52"/>
    </location>
</feature>